<evidence type="ECO:0000313" key="12">
    <source>
        <dbReference type="Proteomes" id="UP000027222"/>
    </source>
</evidence>
<dbReference type="Proteomes" id="UP000027222">
    <property type="component" value="Unassembled WGS sequence"/>
</dbReference>
<dbReference type="GO" id="GO:0005634">
    <property type="term" value="C:nucleus"/>
    <property type="evidence" value="ECO:0007669"/>
    <property type="project" value="UniProtKB-SubCell"/>
</dbReference>
<keyword evidence="5" id="KW-0805">Transcription regulation</keyword>
<dbReference type="GO" id="GO:0008270">
    <property type="term" value="F:zinc ion binding"/>
    <property type="evidence" value="ECO:0007669"/>
    <property type="project" value="UniProtKB-KW"/>
</dbReference>
<dbReference type="GO" id="GO:0000978">
    <property type="term" value="F:RNA polymerase II cis-regulatory region sequence-specific DNA binding"/>
    <property type="evidence" value="ECO:0007669"/>
    <property type="project" value="TreeGrafter"/>
</dbReference>
<name>A0A067TAE7_GALM3</name>
<feature type="domain" description="GATA-type" evidence="10">
    <location>
        <begin position="684"/>
        <end position="737"/>
    </location>
</feature>
<dbReference type="PANTHER" id="PTHR10071">
    <property type="entry name" value="TRANSCRIPTION FACTOR GATA FAMILY MEMBER"/>
    <property type="match status" value="1"/>
</dbReference>
<dbReference type="SMART" id="SM00401">
    <property type="entry name" value="ZnF_GATA"/>
    <property type="match status" value="1"/>
</dbReference>
<feature type="compositionally biased region" description="Low complexity" evidence="9">
    <location>
        <begin position="581"/>
        <end position="593"/>
    </location>
</feature>
<feature type="compositionally biased region" description="Basic and acidic residues" evidence="9">
    <location>
        <begin position="226"/>
        <end position="237"/>
    </location>
</feature>
<evidence type="ECO:0000256" key="6">
    <source>
        <dbReference type="ARBA" id="ARBA00023163"/>
    </source>
</evidence>
<feature type="compositionally biased region" description="Low complexity" evidence="9">
    <location>
        <begin position="269"/>
        <end position="296"/>
    </location>
</feature>
<accession>A0A067TAE7</accession>
<comment type="subcellular location">
    <subcellularLocation>
        <location evidence="1">Nucleus</location>
    </subcellularLocation>
</comment>
<organism evidence="11 12">
    <name type="scientific">Galerina marginata (strain CBS 339.88)</name>
    <dbReference type="NCBI Taxonomy" id="685588"/>
    <lineage>
        <taxon>Eukaryota</taxon>
        <taxon>Fungi</taxon>
        <taxon>Dikarya</taxon>
        <taxon>Basidiomycota</taxon>
        <taxon>Agaricomycotina</taxon>
        <taxon>Agaricomycetes</taxon>
        <taxon>Agaricomycetidae</taxon>
        <taxon>Agaricales</taxon>
        <taxon>Agaricineae</taxon>
        <taxon>Strophariaceae</taxon>
        <taxon>Galerina</taxon>
    </lineage>
</organism>
<evidence type="ECO:0000259" key="10">
    <source>
        <dbReference type="PROSITE" id="PS50114"/>
    </source>
</evidence>
<dbReference type="InterPro" id="IPR013860">
    <property type="entry name" value="AreA_GATA"/>
</dbReference>
<feature type="region of interest" description="Disordered" evidence="9">
    <location>
        <begin position="735"/>
        <end position="808"/>
    </location>
</feature>
<feature type="region of interest" description="Disordered" evidence="9">
    <location>
        <begin position="208"/>
        <end position="238"/>
    </location>
</feature>
<keyword evidence="2" id="KW-0479">Metal-binding</keyword>
<feature type="region of interest" description="Disordered" evidence="9">
    <location>
        <begin position="575"/>
        <end position="690"/>
    </location>
</feature>
<evidence type="ECO:0000256" key="1">
    <source>
        <dbReference type="ARBA" id="ARBA00004123"/>
    </source>
</evidence>
<feature type="compositionally biased region" description="Polar residues" evidence="9">
    <location>
        <begin position="599"/>
        <end position="624"/>
    </location>
</feature>
<dbReference type="HOGENOM" id="CLU_006725_1_0_1"/>
<dbReference type="OrthoDB" id="515401at2759"/>
<evidence type="ECO:0000256" key="9">
    <source>
        <dbReference type="SAM" id="MobiDB-lite"/>
    </source>
</evidence>
<dbReference type="AlphaFoldDB" id="A0A067TAE7"/>
<dbReference type="PRINTS" id="PR00619">
    <property type="entry name" value="GATAZNFINGER"/>
</dbReference>
<dbReference type="FunFam" id="3.30.50.10:FF:000007">
    <property type="entry name" value="Nitrogen regulatory AreA, N-terminal"/>
    <property type="match status" value="1"/>
</dbReference>
<feature type="region of interest" description="Disordered" evidence="9">
    <location>
        <begin position="110"/>
        <end position="149"/>
    </location>
</feature>
<dbReference type="CDD" id="cd00202">
    <property type="entry name" value="ZnF_GATA"/>
    <property type="match status" value="1"/>
</dbReference>
<keyword evidence="6" id="KW-0804">Transcription</keyword>
<evidence type="ECO:0000256" key="4">
    <source>
        <dbReference type="ARBA" id="ARBA00022833"/>
    </source>
</evidence>
<dbReference type="InterPro" id="IPR013088">
    <property type="entry name" value="Znf_NHR/GATA"/>
</dbReference>
<keyword evidence="4" id="KW-0862">Zinc</keyword>
<dbReference type="Gene3D" id="3.30.50.10">
    <property type="entry name" value="Erythroid Transcription Factor GATA-1, subunit A"/>
    <property type="match status" value="1"/>
</dbReference>
<feature type="region of interest" description="Disordered" evidence="9">
    <location>
        <begin position="269"/>
        <end position="317"/>
    </location>
</feature>
<reference evidence="12" key="1">
    <citation type="journal article" date="2014" name="Proc. Natl. Acad. Sci. U.S.A.">
        <title>Extensive sampling of basidiomycete genomes demonstrates inadequacy of the white-rot/brown-rot paradigm for wood decay fungi.</title>
        <authorList>
            <person name="Riley R."/>
            <person name="Salamov A.A."/>
            <person name="Brown D.W."/>
            <person name="Nagy L.G."/>
            <person name="Floudas D."/>
            <person name="Held B.W."/>
            <person name="Levasseur A."/>
            <person name="Lombard V."/>
            <person name="Morin E."/>
            <person name="Otillar R."/>
            <person name="Lindquist E.A."/>
            <person name="Sun H."/>
            <person name="LaButti K.M."/>
            <person name="Schmutz J."/>
            <person name="Jabbour D."/>
            <person name="Luo H."/>
            <person name="Baker S.E."/>
            <person name="Pisabarro A.G."/>
            <person name="Walton J.D."/>
            <person name="Blanchette R.A."/>
            <person name="Henrissat B."/>
            <person name="Martin F."/>
            <person name="Cullen D."/>
            <person name="Hibbett D.S."/>
            <person name="Grigoriev I.V."/>
        </authorList>
    </citation>
    <scope>NUCLEOTIDE SEQUENCE [LARGE SCALE GENOMIC DNA]</scope>
    <source>
        <strain evidence="12">CBS 339.88</strain>
    </source>
</reference>
<dbReference type="STRING" id="685588.A0A067TAE7"/>
<dbReference type="EMBL" id="KL142380">
    <property type="protein sequence ID" value="KDR75928.1"/>
    <property type="molecule type" value="Genomic_DNA"/>
</dbReference>
<feature type="compositionally biased region" description="Low complexity" evidence="9">
    <location>
        <begin position="81"/>
        <end position="97"/>
    </location>
</feature>
<evidence type="ECO:0000256" key="7">
    <source>
        <dbReference type="ARBA" id="ARBA00023242"/>
    </source>
</evidence>
<dbReference type="Pfam" id="PF00320">
    <property type="entry name" value="GATA"/>
    <property type="match status" value="1"/>
</dbReference>
<feature type="compositionally biased region" description="Polar residues" evidence="9">
    <location>
        <begin position="121"/>
        <end position="134"/>
    </location>
</feature>
<feature type="compositionally biased region" description="Polar residues" evidence="9">
    <location>
        <begin position="645"/>
        <end position="660"/>
    </location>
</feature>
<feature type="region of interest" description="Disordered" evidence="9">
    <location>
        <begin position="357"/>
        <end position="377"/>
    </location>
</feature>
<keyword evidence="7" id="KW-0539">Nucleus</keyword>
<dbReference type="GO" id="GO:0000981">
    <property type="term" value="F:DNA-binding transcription factor activity, RNA polymerase II-specific"/>
    <property type="evidence" value="ECO:0007669"/>
    <property type="project" value="TreeGrafter"/>
</dbReference>
<feature type="region of interest" description="Disordered" evidence="9">
    <location>
        <begin position="496"/>
        <end position="519"/>
    </location>
</feature>
<evidence type="ECO:0000256" key="2">
    <source>
        <dbReference type="ARBA" id="ARBA00022723"/>
    </source>
</evidence>
<feature type="region of interest" description="Disordered" evidence="9">
    <location>
        <begin position="34"/>
        <end position="53"/>
    </location>
</feature>
<dbReference type="GO" id="GO:0000122">
    <property type="term" value="P:negative regulation of transcription by RNA polymerase II"/>
    <property type="evidence" value="ECO:0007669"/>
    <property type="project" value="TreeGrafter"/>
</dbReference>
<protein>
    <recommendedName>
        <fullName evidence="10">GATA-type domain-containing protein</fullName>
    </recommendedName>
</protein>
<feature type="region of interest" description="Disordered" evidence="9">
    <location>
        <begin position="70"/>
        <end position="97"/>
    </location>
</feature>
<gene>
    <name evidence="11" type="ORF">GALMADRAFT_226589</name>
</gene>
<evidence type="ECO:0000256" key="8">
    <source>
        <dbReference type="PROSITE-ProRule" id="PRU00094"/>
    </source>
</evidence>
<keyword evidence="12" id="KW-1185">Reference proteome</keyword>
<evidence type="ECO:0000256" key="5">
    <source>
        <dbReference type="ARBA" id="ARBA00023015"/>
    </source>
</evidence>
<dbReference type="PROSITE" id="PS50114">
    <property type="entry name" value="GATA_ZN_FINGER_2"/>
    <property type="match status" value="1"/>
</dbReference>
<feature type="compositionally biased region" description="Polar residues" evidence="9">
    <location>
        <begin position="504"/>
        <end position="519"/>
    </location>
</feature>
<keyword evidence="3 8" id="KW-0863">Zinc-finger</keyword>
<evidence type="ECO:0000313" key="11">
    <source>
        <dbReference type="EMBL" id="KDR75928.1"/>
    </source>
</evidence>
<dbReference type="PROSITE" id="PS00344">
    <property type="entry name" value="GATA_ZN_FINGER_1"/>
    <property type="match status" value="1"/>
</dbReference>
<feature type="compositionally biased region" description="Polar residues" evidence="9">
    <location>
        <begin position="740"/>
        <end position="749"/>
    </location>
</feature>
<feature type="compositionally biased region" description="Low complexity" evidence="9">
    <location>
        <begin position="625"/>
        <end position="636"/>
    </location>
</feature>
<dbReference type="SUPFAM" id="SSF57716">
    <property type="entry name" value="Glucocorticoid receptor-like (DNA-binding domain)"/>
    <property type="match status" value="1"/>
</dbReference>
<dbReference type="InterPro" id="IPR000679">
    <property type="entry name" value="Znf_GATA"/>
</dbReference>
<proteinExistence type="predicted"/>
<sequence length="808" mass="87441">MTSDIHNLSQQEWSQLFSAPLNPSVFAALAANGVLGEPPAQPPPPQYRPSYSSLPPSLWMSAASSSAVYPQQPRYPPVHLPDSAPISPTSPSTESKSTLFTDIFSDDLFSHAPPLSPQPTSPFTSPRVSGSPVLNCSPDPEVDPEQLAKEDPLATQVWKMYARTKVTLPHAQRMENITWRMMALALKKKKDDDEAKQASHDLAAAATIIKSEPTPHPSLPSENPPSDERGRRIDKGKARVRVVGFDGIHQDGLEDEDVVPMDWRAMSRSRSRLSMDWRPTSRSRSRPPESTTSATTFDQHGAQPSYDSHFSFPTMDRGPIKSLPSAIPIPHPSLLSAGRRSPLFDHQLGVLYESPNDNNNHYFDSPDHRYSQSLDSSSYPNLIPSSLPTPGLHGFNRVPAPVKHDRPSFPRSVRKTSFDHTVRARNAKPVPVDILSGTKRPADALHSDSLLRADPSNLHQLPPPTSSSFPSSNFNFSFPPYNGVFDLPADAHYPTSYHHHHPRTTSSNRSSLYHSTSASPSEGLSAAAVTASAVMAEGYAQLNAVTGADDLDYRQLMGLVYPNLDNPSSIYTHVDPTQIHGASSSSAAGTSSSYPNYHASPSSDEWGNAASSNASPEPYNASNASTPPSTEGTTTGRAPPRKYISLQQDVQRKPSLNSPGGTEPKSPVSTPEDQTAKPAGEEGDQTPTLCTNCQTTNTPLWRRDPEGQPLCNACGLFYKLHGVVRPLSLKTDVIKKRNRASGTPSSSSRKGGVSTLPKLASSTTRPRSQSSSLLTGLTRGVMPAARPPNVAVGPITIKRQRRTSGPET</sequence>
<evidence type="ECO:0000256" key="3">
    <source>
        <dbReference type="ARBA" id="ARBA00022771"/>
    </source>
</evidence>
<dbReference type="PANTHER" id="PTHR10071:SF281">
    <property type="entry name" value="BOX A-BINDING FACTOR-RELATED"/>
    <property type="match status" value="1"/>
</dbReference>
<feature type="compositionally biased region" description="Low complexity" evidence="9">
    <location>
        <begin position="761"/>
        <end position="775"/>
    </location>
</feature>
<dbReference type="GO" id="GO:0045944">
    <property type="term" value="P:positive regulation of transcription by RNA polymerase II"/>
    <property type="evidence" value="ECO:0007669"/>
    <property type="project" value="TreeGrafter"/>
</dbReference>
<dbReference type="Pfam" id="PF08550">
    <property type="entry name" value="GATA_AreA"/>
    <property type="match status" value="1"/>
</dbReference>
<dbReference type="InterPro" id="IPR039355">
    <property type="entry name" value="Transcription_factor_GATA"/>
</dbReference>